<accession>A0ABR1C065</accession>
<evidence type="ECO:0000256" key="1">
    <source>
        <dbReference type="SAM" id="MobiDB-lite"/>
    </source>
</evidence>
<evidence type="ECO:0000313" key="2">
    <source>
        <dbReference type="EMBL" id="KAK6731120.1"/>
    </source>
</evidence>
<evidence type="ECO:0000313" key="3">
    <source>
        <dbReference type="Proteomes" id="UP001303046"/>
    </source>
</evidence>
<dbReference type="EMBL" id="JAVFWL010000001">
    <property type="protein sequence ID" value="KAK6731120.1"/>
    <property type="molecule type" value="Genomic_DNA"/>
</dbReference>
<sequence length="122" mass="13931">MMGSTDVVPKFRSNSIRTAAVTSSQRPGPQPDGTGYVLLLRSCAVNECECPCKWTDEHAVALVRRMIRYAAMETQTQTNVKIHPIIRFCSSSNAMEAKGEQVRRRRRRRSKKKKKKKNPRPQ</sequence>
<name>A0ABR1C065_NECAM</name>
<keyword evidence="3" id="KW-1185">Reference proteome</keyword>
<dbReference type="Proteomes" id="UP001303046">
    <property type="component" value="Unassembled WGS sequence"/>
</dbReference>
<protein>
    <submittedName>
        <fullName evidence="2">Uncharacterized protein</fullName>
    </submittedName>
</protein>
<organism evidence="2 3">
    <name type="scientific">Necator americanus</name>
    <name type="common">Human hookworm</name>
    <dbReference type="NCBI Taxonomy" id="51031"/>
    <lineage>
        <taxon>Eukaryota</taxon>
        <taxon>Metazoa</taxon>
        <taxon>Ecdysozoa</taxon>
        <taxon>Nematoda</taxon>
        <taxon>Chromadorea</taxon>
        <taxon>Rhabditida</taxon>
        <taxon>Rhabditina</taxon>
        <taxon>Rhabditomorpha</taxon>
        <taxon>Strongyloidea</taxon>
        <taxon>Ancylostomatidae</taxon>
        <taxon>Bunostominae</taxon>
        <taxon>Necator</taxon>
    </lineage>
</organism>
<gene>
    <name evidence="2" type="primary">Necator_chrI.g3661</name>
    <name evidence="2" type="ORF">RB195_007532</name>
</gene>
<feature type="compositionally biased region" description="Basic residues" evidence="1">
    <location>
        <begin position="103"/>
        <end position="122"/>
    </location>
</feature>
<comment type="caution">
    <text evidence="2">The sequence shown here is derived from an EMBL/GenBank/DDBJ whole genome shotgun (WGS) entry which is preliminary data.</text>
</comment>
<feature type="region of interest" description="Disordered" evidence="1">
    <location>
        <begin position="96"/>
        <end position="122"/>
    </location>
</feature>
<proteinExistence type="predicted"/>
<reference evidence="2 3" key="1">
    <citation type="submission" date="2023-08" db="EMBL/GenBank/DDBJ databases">
        <title>A Necator americanus chromosomal reference genome.</title>
        <authorList>
            <person name="Ilik V."/>
            <person name="Petrzelkova K.J."/>
            <person name="Pardy F."/>
            <person name="Fuh T."/>
            <person name="Niatou-Singa F.S."/>
            <person name="Gouil Q."/>
            <person name="Baker L."/>
            <person name="Ritchie M.E."/>
            <person name="Jex A.R."/>
            <person name="Gazzola D."/>
            <person name="Li H."/>
            <person name="Toshio Fujiwara R."/>
            <person name="Zhan B."/>
            <person name="Aroian R.V."/>
            <person name="Pafco B."/>
            <person name="Schwarz E.M."/>
        </authorList>
    </citation>
    <scope>NUCLEOTIDE SEQUENCE [LARGE SCALE GENOMIC DNA]</scope>
    <source>
        <strain evidence="2 3">Aroian</strain>
        <tissue evidence="2">Whole animal</tissue>
    </source>
</reference>